<organism evidence="2 3">
    <name type="scientific">Leptolyngbya phage LPP-1</name>
    <dbReference type="NCBI Taxonomy" id="2996049"/>
    <lineage>
        <taxon>Viruses</taxon>
        <taxon>Duplodnaviria</taxon>
        <taxon>Heunggongvirae</taxon>
        <taxon>Uroviricota</taxon>
        <taxon>Caudoviricetes</taxon>
        <taxon>Saffermanviridae</taxon>
        <taxon>Morrisvirus</taxon>
        <taxon>Morrisvirus LPP1</taxon>
    </lineage>
</organism>
<evidence type="ECO:0000313" key="3">
    <source>
        <dbReference type="Proteomes" id="UP001220400"/>
    </source>
</evidence>
<keyword evidence="3" id="KW-1185">Reference proteome</keyword>
<gene>
    <name evidence="2" type="ORF">LPP1_g25</name>
</gene>
<reference evidence="2" key="1">
    <citation type="journal article" date="2023" name="Harmful Algae">
        <title>Sequencing the genomes of LPP-1, the first isolated cyanophage, and its relative LPP-2 reveal different integration mechanisms in closely related phages.</title>
        <authorList>
            <person name="Shaalan H."/>
            <person name="Cattan-Tsaushu E."/>
            <person name="Li K."/>
            <person name="Avrani S."/>
        </authorList>
    </citation>
    <scope>NUCLEOTIDE SEQUENCE</scope>
</reference>
<accession>A0AAE9THR0</accession>
<evidence type="ECO:0000313" key="2">
    <source>
        <dbReference type="EMBL" id="UZV39951.1"/>
    </source>
</evidence>
<proteinExistence type="predicted"/>
<feature type="coiled-coil region" evidence="1">
    <location>
        <begin position="94"/>
        <end position="156"/>
    </location>
</feature>
<name>A0AAE9THR0_9CAUD</name>
<dbReference type="SUPFAM" id="SSF57997">
    <property type="entry name" value="Tropomyosin"/>
    <property type="match status" value="1"/>
</dbReference>
<dbReference type="EMBL" id="OP589309">
    <property type="protein sequence ID" value="UZV39951.1"/>
    <property type="molecule type" value="Genomic_DNA"/>
</dbReference>
<evidence type="ECO:0000256" key="1">
    <source>
        <dbReference type="SAM" id="Coils"/>
    </source>
</evidence>
<feature type="coiled-coil region" evidence="1">
    <location>
        <begin position="206"/>
        <end position="233"/>
    </location>
</feature>
<sequence>MIETTIRLYATDYEAIYANDMWWVENRITDKLDATKVGVMYKWKMSAYKGKMYVSYNCLVTAIYTFKLLGGAETWHCQSSAALDKALLNEHIPTDELENQLEAAEKQVEVLRAANKAAWCARTALEERVSKAEIEVENLREANEIAAENIIELNRKCESRAKRVDYLSDQVLSQRQTIVALEAEKFALIEGANVWVTRAAENLGRGLKAEQDLENIKRELENAHINYQEALKTGNYWANEYRELKDKFDAMSELSALQNGSFEEDSRRIEELKFRLSLNEMQAECDKQLIEALNNDLNTVKSKLDVANGKLETLRSVFKVGGSNEQST</sequence>
<dbReference type="Proteomes" id="UP001220400">
    <property type="component" value="Segment"/>
</dbReference>
<protein>
    <submittedName>
        <fullName evidence="2">Uncharacterized protein</fullName>
    </submittedName>
</protein>
<keyword evidence="1" id="KW-0175">Coiled coil</keyword>